<dbReference type="PANTHER" id="PTHR21266">
    <property type="entry name" value="IRON-SULFUR DOMAIN CONTAINING PROTEIN"/>
    <property type="match status" value="1"/>
</dbReference>
<evidence type="ECO:0000256" key="4">
    <source>
        <dbReference type="ARBA" id="ARBA00022640"/>
    </source>
</evidence>
<proteinExistence type="predicted"/>
<feature type="region of interest" description="Disordered" evidence="14">
    <location>
        <begin position="47"/>
        <end position="77"/>
    </location>
</feature>
<dbReference type="EMBL" id="JALJOQ010000055">
    <property type="protein sequence ID" value="KAK9803840.1"/>
    <property type="molecule type" value="Genomic_DNA"/>
</dbReference>
<evidence type="ECO:0000256" key="12">
    <source>
        <dbReference type="ARBA" id="ARBA00023014"/>
    </source>
</evidence>
<dbReference type="InterPro" id="IPR036922">
    <property type="entry name" value="Rieske_2Fe-2S_sf"/>
</dbReference>
<dbReference type="Gene3D" id="3.90.380.10">
    <property type="entry name" value="Naphthalene 1,2-dioxygenase Alpha Subunit, Chain A, domain 1"/>
    <property type="match status" value="1"/>
</dbReference>
<evidence type="ECO:0000256" key="6">
    <source>
        <dbReference type="ARBA" id="ARBA00022714"/>
    </source>
</evidence>
<gene>
    <name evidence="16" type="ORF">WJX73_006016</name>
</gene>
<dbReference type="PROSITE" id="PS51296">
    <property type="entry name" value="RIESKE"/>
    <property type="match status" value="1"/>
</dbReference>
<dbReference type="GO" id="GO:0046872">
    <property type="term" value="F:metal ion binding"/>
    <property type="evidence" value="ECO:0007669"/>
    <property type="project" value="UniProtKB-KW"/>
</dbReference>
<dbReference type="Gene3D" id="2.102.10.10">
    <property type="entry name" value="Rieske [2Fe-2S] iron-sulphur domain"/>
    <property type="match status" value="1"/>
</dbReference>
<dbReference type="GO" id="GO:0010277">
    <property type="term" value="F:chlorophyllide a oxygenase activity"/>
    <property type="evidence" value="ECO:0007669"/>
    <property type="project" value="InterPro"/>
</dbReference>
<keyword evidence="3" id="KW-0150">Chloroplast</keyword>
<evidence type="ECO:0000256" key="8">
    <source>
        <dbReference type="ARBA" id="ARBA00022946"/>
    </source>
</evidence>
<feature type="domain" description="Rieske" evidence="15">
    <location>
        <begin position="87"/>
        <end position="195"/>
    </location>
</feature>
<dbReference type="Pfam" id="PF08417">
    <property type="entry name" value="PaO"/>
    <property type="match status" value="1"/>
</dbReference>
<dbReference type="GO" id="GO:0009507">
    <property type="term" value="C:chloroplast"/>
    <property type="evidence" value="ECO:0007669"/>
    <property type="project" value="UniProtKB-SubCell"/>
</dbReference>
<comment type="caution">
    <text evidence="16">The sequence shown here is derived from an EMBL/GenBank/DDBJ whole genome shotgun (WGS) entry which is preliminary data.</text>
</comment>
<keyword evidence="4" id="KW-0934">Plastid</keyword>
<evidence type="ECO:0000256" key="9">
    <source>
        <dbReference type="ARBA" id="ARBA00022989"/>
    </source>
</evidence>
<evidence type="ECO:0000313" key="16">
    <source>
        <dbReference type="EMBL" id="KAK9803840.1"/>
    </source>
</evidence>
<dbReference type="SUPFAM" id="SSF55961">
    <property type="entry name" value="Bet v1-like"/>
    <property type="match status" value="1"/>
</dbReference>
<dbReference type="AlphaFoldDB" id="A0AAW1P5Y6"/>
<evidence type="ECO:0000256" key="13">
    <source>
        <dbReference type="ARBA" id="ARBA00023136"/>
    </source>
</evidence>
<sequence>MLVLYCAFGSALVSVEHIRKPLLKYHTARQSQRFHAHSCRRIIVRSEAQPVSSSSGTATQQTAQPTRADEPQQEEDSSQFHWHRAWYPVAPVSHLDPNTPNPVTILGLHFVAWKDKAGQWRAARDQCPHRLAPLSEGWVVDGELQCRYHGWKFDHTGKCTACPQAKSDLEQIILSGNQHSLQTVPTTVRQGLMWLWPTSGPMAWIESAASPAPCFPEVASEDWAGSDVEWSLHHVPCGWPVMVENALDPSHAPFLHEGLLDSRRGAAPMSMSRVSDGHWPPQAAAGFKLRHGGYTREQQGEAMQAERAFIPPCTIRLDYRFQAGRKLVSTLYLVPVEPGVTRAIGKFVFQAPGQLSWPIQKLYSFGQWCLNLLGLLHAFGHGLLDQDVLMLHAQERALADNEKHWRSYRLATPSDTGVKCFWHWLQQAGGDVPWPGGKSSFQDLPPRLTRAQLLDHYERHTQYCPQCQQALKRIQTLRGLLLFVGSWALLLTALGSPSATPLLLAAAVAFGVQLFLWHVRTMFFSASHPPGSGWRDTQATKA</sequence>
<keyword evidence="6" id="KW-0001">2Fe-2S</keyword>
<dbReference type="InterPro" id="IPR013626">
    <property type="entry name" value="PaO"/>
</dbReference>
<organism evidence="16 17">
    <name type="scientific">Symbiochloris irregularis</name>
    <dbReference type="NCBI Taxonomy" id="706552"/>
    <lineage>
        <taxon>Eukaryota</taxon>
        <taxon>Viridiplantae</taxon>
        <taxon>Chlorophyta</taxon>
        <taxon>core chlorophytes</taxon>
        <taxon>Trebouxiophyceae</taxon>
        <taxon>Trebouxiales</taxon>
        <taxon>Trebouxiaceae</taxon>
        <taxon>Symbiochloris</taxon>
    </lineage>
</organism>
<keyword evidence="11" id="KW-0408">Iron</keyword>
<dbReference type="SUPFAM" id="SSF50022">
    <property type="entry name" value="ISP domain"/>
    <property type="match status" value="1"/>
</dbReference>
<evidence type="ECO:0000256" key="5">
    <source>
        <dbReference type="ARBA" id="ARBA00022692"/>
    </source>
</evidence>
<keyword evidence="9" id="KW-1133">Transmembrane helix</keyword>
<keyword evidence="12" id="KW-0411">Iron-sulfur</keyword>
<dbReference type="Pfam" id="PF00355">
    <property type="entry name" value="Rieske"/>
    <property type="match status" value="1"/>
</dbReference>
<dbReference type="Proteomes" id="UP001465755">
    <property type="component" value="Unassembled WGS sequence"/>
</dbReference>
<keyword evidence="17" id="KW-1185">Reference proteome</keyword>
<name>A0AAW1P5Y6_9CHLO</name>
<keyword evidence="5" id="KW-0812">Transmembrane</keyword>
<evidence type="ECO:0000259" key="15">
    <source>
        <dbReference type="PROSITE" id="PS51296"/>
    </source>
</evidence>
<keyword evidence="8" id="KW-0809">Transit peptide</keyword>
<accession>A0AAW1P5Y6</accession>
<evidence type="ECO:0000256" key="7">
    <source>
        <dbReference type="ARBA" id="ARBA00022723"/>
    </source>
</evidence>
<dbReference type="GO" id="GO:0051537">
    <property type="term" value="F:2 iron, 2 sulfur cluster binding"/>
    <property type="evidence" value="ECO:0007669"/>
    <property type="project" value="UniProtKB-KW"/>
</dbReference>
<evidence type="ECO:0000256" key="11">
    <source>
        <dbReference type="ARBA" id="ARBA00023004"/>
    </source>
</evidence>
<keyword evidence="10" id="KW-0560">Oxidoreductase</keyword>
<dbReference type="PANTHER" id="PTHR21266:SF32">
    <property type="entry name" value="CHOLESTEROL 7-DESATURASE NVD"/>
    <property type="match status" value="1"/>
</dbReference>
<evidence type="ECO:0000256" key="14">
    <source>
        <dbReference type="SAM" id="MobiDB-lite"/>
    </source>
</evidence>
<dbReference type="InterPro" id="IPR050584">
    <property type="entry name" value="Cholesterol_7-desaturase"/>
</dbReference>
<comment type="subcellular location">
    <subcellularLocation>
        <location evidence="2">Membrane</location>
    </subcellularLocation>
    <subcellularLocation>
        <location evidence="1">Plastid</location>
        <location evidence="1">Chloroplast</location>
    </subcellularLocation>
</comment>
<evidence type="ECO:0000256" key="2">
    <source>
        <dbReference type="ARBA" id="ARBA00004370"/>
    </source>
</evidence>
<evidence type="ECO:0000256" key="10">
    <source>
        <dbReference type="ARBA" id="ARBA00023002"/>
    </source>
</evidence>
<protein>
    <recommendedName>
        <fullName evidence="15">Rieske domain-containing protein</fullName>
    </recommendedName>
</protein>
<dbReference type="GO" id="GO:0016020">
    <property type="term" value="C:membrane"/>
    <property type="evidence" value="ECO:0007669"/>
    <property type="project" value="UniProtKB-SubCell"/>
</dbReference>
<keyword evidence="13" id="KW-0472">Membrane</keyword>
<evidence type="ECO:0000256" key="1">
    <source>
        <dbReference type="ARBA" id="ARBA00004229"/>
    </source>
</evidence>
<evidence type="ECO:0000256" key="3">
    <source>
        <dbReference type="ARBA" id="ARBA00022528"/>
    </source>
</evidence>
<evidence type="ECO:0000313" key="17">
    <source>
        <dbReference type="Proteomes" id="UP001465755"/>
    </source>
</evidence>
<feature type="compositionally biased region" description="Low complexity" evidence="14">
    <location>
        <begin position="52"/>
        <end position="66"/>
    </location>
</feature>
<dbReference type="InterPro" id="IPR017941">
    <property type="entry name" value="Rieske_2Fe-2S"/>
</dbReference>
<keyword evidence="7" id="KW-0479">Metal-binding</keyword>
<reference evidence="16 17" key="1">
    <citation type="journal article" date="2024" name="Nat. Commun.">
        <title>Phylogenomics reveals the evolutionary origins of lichenization in chlorophyte algae.</title>
        <authorList>
            <person name="Puginier C."/>
            <person name="Libourel C."/>
            <person name="Otte J."/>
            <person name="Skaloud P."/>
            <person name="Haon M."/>
            <person name="Grisel S."/>
            <person name="Petersen M."/>
            <person name="Berrin J.G."/>
            <person name="Delaux P.M."/>
            <person name="Dal Grande F."/>
            <person name="Keller J."/>
        </authorList>
    </citation>
    <scope>NUCLEOTIDE SEQUENCE [LARGE SCALE GENOMIC DNA]</scope>
    <source>
        <strain evidence="16 17">SAG 2036</strain>
    </source>
</reference>